<comment type="caution">
    <text evidence="2">The sequence shown here is derived from an EMBL/GenBank/DDBJ whole genome shotgun (WGS) entry which is preliminary data.</text>
</comment>
<protein>
    <recommendedName>
        <fullName evidence="1">AB hydrolase-1 domain-containing protein</fullName>
    </recommendedName>
</protein>
<dbReference type="InterPro" id="IPR029058">
    <property type="entry name" value="AB_hydrolase_fold"/>
</dbReference>
<organism evidence="2 3">
    <name type="scientific">Intestinimonas massiliensis</name>
    <name type="common">ex Afouda et al. 2020</name>
    <dbReference type="NCBI Taxonomy" id="1673721"/>
    <lineage>
        <taxon>Bacteria</taxon>
        <taxon>Bacillati</taxon>
        <taxon>Bacillota</taxon>
        <taxon>Clostridia</taxon>
        <taxon>Eubacteriales</taxon>
        <taxon>Intestinimonas</taxon>
    </lineage>
</organism>
<dbReference type="Gene3D" id="3.40.50.1820">
    <property type="entry name" value="alpha/beta hydrolase"/>
    <property type="match status" value="1"/>
</dbReference>
<gene>
    <name evidence="2" type="ORF">L0P79_14715</name>
</gene>
<dbReference type="EMBL" id="JAKNJB010000030">
    <property type="protein sequence ID" value="MCG4528307.1"/>
    <property type="molecule type" value="Genomic_DNA"/>
</dbReference>
<accession>A0ABS9MBW9</accession>
<sequence length="175" mass="20044">MFEFILPLYTTDVRAIRIDFLGNGKSERVSRFPDELWIDQGHQIVELCKKLNCGKINLVGTSGGAYAAINAALEMPDLFHKVVADSFDGNILPEGFANAVIQERQFAKKEEQARGFYEWCQGEDWEFVVDLDTECRHLHDLNRNNSYKIYETGSHPLIVSRAEEIAQLIKDFLMK</sequence>
<evidence type="ECO:0000313" key="2">
    <source>
        <dbReference type="EMBL" id="MCG4528307.1"/>
    </source>
</evidence>
<dbReference type="InterPro" id="IPR000073">
    <property type="entry name" value="AB_hydrolase_1"/>
</dbReference>
<dbReference type="Pfam" id="PF00561">
    <property type="entry name" value="Abhydrolase_1"/>
    <property type="match status" value="1"/>
</dbReference>
<feature type="domain" description="AB hydrolase-1" evidence="1">
    <location>
        <begin position="12"/>
        <end position="120"/>
    </location>
</feature>
<evidence type="ECO:0000313" key="3">
    <source>
        <dbReference type="Proteomes" id="UP001200313"/>
    </source>
</evidence>
<evidence type="ECO:0000259" key="1">
    <source>
        <dbReference type="Pfam" id="PF00561"/>
    </source>
</evidence>
<dbReference type="Proteomes" id="UP001200313">
    <property type="component" value="Unassembled WGS sequence"/>
</dbReference>
<proteinExistence type="predicted"/>
<keyword evidence="3" id="KW-1185">Reference proteome</keyword>
<reference evidence="2 3" key="1">
    <citation type="submission" date="2022-01" db="EMBL/GenBank/DDBJ databases">
        <title>Collection of gut derived symbiotic bacterial strains cultured from healthy donors.</title>
        <authorList>
            <person name="Lin H."/>
            <person name="Kohout C."/>
            <person name="Waligurski E."/>
            <person name="Pamer E.G."/>
        </authorList>
    </citation>
    <scope>NUCLEOTIDE SEQUENCE [LARGE SCALE GENOMIC DNA]</scope>
    <source>
        <strain evidence="2 3">DFI.3.7</strain>
    </source>
</reference>
<name>A0ABS9MBW9_9FIRM</name>
<dbReference type="SUPFAM" id="SSF53474">
    <property type="entry name" value="alpha/beta-Hydrolases"/>
    <property type="match status" value="1"/>
</dbReference>